<accession>A0A699Z613</accession>
<evidence type="ECO:0000313" key="2">
    <source>
        <dbReference type="Proteomes" id="UP000485058"/>
    </source>
</evidence>
<organism evidence="1 2">
    <name type="scientific">Haematococcus lacustris</name>
    <name type="common">Green alga</name>
    <name type="synonym">Haematococcus pluvialis</name>
    <dbReference type="NCBI Taxonomy" id="44745"/>
    <lineage>
        <taxon>Eukaryota</taxon>
        <taxon>Viridiplantae</taxon>
        <taxon>Chlorophyta</taxon>
        <taxon>core chlorophytes</taxon>
        <taxon>Chlorophyceae</taxon>
        <taxon>CS clade</taxon>
        <taxon>Chlamydomonadales</taxon>
        <taxon>Haematococcaceae</taxon>
        <taxon>Haematococcus</taxon>
    </lineage>
</organism>
<reference evidence="1 2" key="1">
    <citation type="submission" date="2020-02" db="EMBL/GenBank/DDBJ databases">
        <title>Draft genome sequence of Haematococcus lacustris strain NIES-144.</title>
        <authorList>
            <person name="Morimoto D."/>
            <person name="Nakagawa S."/>
            <person name="Yoshida T."/>
            <person name="Sawayama S."/>
        </authorList>
    </citation>
    <scope>NUCLEOTIDE SEQUENCE [LARGE SCALE GENOMIC DNA]</scope>
    <source>
        <strain evidence="1 2">NIES-144</strain>
    </source>
</reference>
<feature type="non-terminal residue" evidence="1">
    <location>
        <position position="115"/>
    </location>
</feature>
<dbReference type="EMBL" id="BLLF01001082">
    <property type="protein sequence ID" value="GFH17005.1"/>
    <property type="molecule type" value="Genomic_DNA"/>
</dbReference>
<feature type="non-terminal residue" evidence="1">
    <location>
        <position position="1"/>
    </location>
</feature>
<name>A0A699Z613_HAELA</name>
<gene>
    <name evidence="1" type="ORF">HaLaN_13536</name>
</gene>
<comment type="caution">
    <text evidence="1">The sequence shown here is derived from an EMBL/GenBank/DDBJ whole genome shotgun (WGS) entry which is preliminary data.</text>
</comment>
<keyword evidence="2" id="KW-1185">Reference proteome</keyword>
<evidence type="ECO:0000313" key="1">
    <source>
        <dbReference type="EMBL" id="GFH17005.1"/>
    </source>
</evidence>
<proteinExistence type="predicted"/>
<protein>
    <submittedName>
        <fullName evidence="1">Uncharacterized protein</fullName>
    </submittedName>
</protein>
<dbReference type="Proteomes" id="UP000485058">
    <property type="component" value="Unassembled WGS sequence"/>
</dbReference>
<dbReference type="AlphaFoldDB" id="A0A699Z613"/>
<sequence>AVSHSGSLAPCVVALLTQPAASQLRYTTIIVGRLVSIDLPAEGQVDKTKQPYQPVGKAKQSFCLPWDFVARDRAIMHLKKSSGLPFPVIIAPQQAASIPSASRAWLQRVLAPMQY</sequence>